<dbReference type="PANTHER" id="PTHR42690:SF1">
    <property type="entry name" value="THREONINE SYNTHASE-LIKE 2"/>
    <property type="match status" value="1"/>
</dbReference>
<dbReference type="Gene3D" id="3.90.1380.10">
    <property type="entry name" value="Threonine synthase, N-terminal domain"/>
    <property type="match status" value="1"/>
</dbReference>
<dbReference type="EMBL" id="MHUV01000001">
    <property type="protein sequence ID" value="OHA83149.1"/>
    <property type="molecule type" value="Genomic_DNA"/>
</dbReference>
<dbReference type="InterPro" id="IPR036052">
    <property type="entry name" value="TrpB-like_PALP_sf"/>
</dbReference>
<evidence type="ECO:0000256" key="4">
    <source>
        <dbReference type="ARBA" id="ARBA00023239"/>
    </source>
</evidence>
<sequence length="542" mass="60827">MNTQAQELLKALPVDRPRFGDTRGGAPATFFESISAGLSANGGLFMPEKFPQAFKNIPDFFTTILPTLTIPEIATLVHRVFIPREDINDEELSRMMHEAYNFEIPLEKLDDHTFVARLDQGPTASFKDLAARSIARLLDTWSEVHHKPLNIVVATSGDTGVAIADAFGKAQNITVTVMYPEGGVSEVQEKQMLRVQERNSNIQVIPVLGNFDNCQDIAKILQLTRELDVHNKAGIKEQISYKLKQEISDAELEKLSEDVKTLNLSSANSINIWRLIPQMVQYFVSYAHLLKTNEIKADETVCFAIPTGNVGHMMAGLFAQELGLPISKFIIGTNANNVMANIIGSGVIKHKEFTNTSAPSMDILDPSNLERLLYFTAQKTGHTDPIPYEQMKKDIKNVSPVEDIPLSKYGVTPEMLQYLQQLIWSEDTETDDELYAMMSYQYQKNNIMLEPHGVSALIATIRTREKKALAHEATVVVFETAHPDKFPSALTASFLENTTYNHHPELEALRKLKKENMHKPEVCAVDIIKIAQKIKEFTTKER</sequence>
<dbReference type="Proteomes" id="UP000178817">
    <property type="component" value="Unassembled WGS sequence"/>
</dbReference>
<dbReference type="EC" id="4.2.3.1" evidence="5"/>
<name>A0A1G2SES4_9BACT</name>
<evidence type="ECO:0000256" key="5">
    <source>
        <dbReference type="NCBIfam" id="TIGR00260"/>
    </source>
</evidence>
<keyword evidence="4" id="KW-0456">Lyase</keyword>
<protein>
    <recommendedName>
        <fullName evidence="5">Threonine synthase</fullName>
        <ecNumber evidence="5">4.2.3.1</ecNumber>
    </recommendedName>
</protein>
<evidence type="ECO:0000256" key="1">
    <source>
        <dbReference type="ARBA" id="ARBA00001933"/>
    </source>
</evidence>
<evidence type="ECO:0000256" key="3">
    <source>
        <dbReference type="ARBA" id="ARBA00022898"/>
    </source>
</evidence>
<keyword evidence="3 6" id="KW-0663">Pyridoxal phosphate</keyword>
<comment type="cofactor">
    <cofactor evidence="1 6">
        <name>pyridoxal 5'-phosphate</name>
        <dbReference type="ChEBI" id="CHEBI:597326"/>
    </cofactor>
</comment>
<reference evidence="8 9" key="1">
    <citation type="journal article" date="2016" name="Nat. Commun.">
        <title>Thousands of microbial genomes shed light on interconnected biogeochemical processes in an aquifer system.</title>
        <authorList>
            <person name="Anantharaman K."/>
            <person name="Brown C.T."/>
            <person name="Hug L.A."/>
            <person name="Sharon I."/>
            <person name="Castelle C.J."/>
            <person name="Probst A.J."/>
            <person name="Thomas B.C."/>
            <person name="Singh A."/>
            <person name="Wilkins M.J."/>
            <person name="Karaoz U."/>
            <person name="Brodie E.L."/>
            <person name="Williams K.H."/>
            <person name="Hubbard S.S."/>
            <person name="Banfield J.F."/>
        </authorList>
    </citation>
    <scope>NUCLEOTIDE SEQUENCE [LARGE SCALE GENOMIC DNA]</scope>
</reference>
<dbReference type="InterPro" id="IPR051166">
    <property type="entry name" value="Threonine_Synthase"/>
</dbReference>
<dbReference type="AlphaFoldDB" id="A0A1G2SES4"/>
<evidence type="ECO:0000313" key="9">
    <source>
        <dbReference type="Proteomes" id="UP000178817"/>
    </source>
</evidence>
<evidence type="ECO:0000313" key="8">
    <source>
        <dbReference type="EMBL" id="OHA83149.1"/>
    </source>
</evidence>
<evidence type="ECO:0000259" key="7">
    <source>
        <dbReference type="Pfam" id="PF14821"/>
    </source>
</evidence>
<dbReference type="Pfam" id="PF14821">
    <property type="entry name" value="Thr_synth_N"/>
    <property type="match status" value="1"/>
</dbReference>
<dbReference type="PANTHER" id="PTHR42690">
    <property type="entry name" value="THREONINE SYNTHASE FAMILY MEMBER"/>
    <property type="match status" value="1"/>
</dbReference>
<comment type="caution">
    <text evidence="8">The sequence shown here is derived from an EMBL/GenBank/DDBJ whole genome shotgun (WGS) entry which is preliminary data.</text>
</comment>
<organism evidence="8 9">
    <name type="scientific">Candidatus Yonathbacteria bacterium RIFCSPLOWO2_01_FULL_43_27</name>
    <dbReference type="NCBI Taxonomy" id="1802726"/>
    <lineage>
        <taxon>Bacteria</taxon>
        <taxon>Candidatus Yonathiibacteriota</taxon>
    </lineage>
</organism>
<evidence type="ECO:0000256" key="6">
    <source>
        <dbReference type="PIRSR" id="PIRSR604450-51"/>
    </source>
</evidence>
<dbReference type="NCBIfam" id="TIGR00260">
    <property type="entry name" value="thrC"/>
    <property type="match status" value="1"/>
</dbReference>
<comment type="similarity">
    <text evidence="2">Belongs to the threonine synthase family.</text>
</comment>
<gene>
    <name evidence="8" type="ORF">A3B07_00040</name>
</gene>
<dbReference type="InterPro" id="IPR004450">
    <property type="entry name" value="Thr_synthase-like"/>
</dbReference>
<feature type="domain" description="Threonine synthase N-terminal" evidence="7">
    <location>
        <begin position="19"/>
        <end position="100"/>
    </location>
</feature>
<evidence type="ECO:0000256" key="2">
    <source>
        <dbReference type="ARBA" id="ARBA00005517"/>
    </source>
</evidence>
<proteinExistence type="inferred from homology"/>
<accession>A0A1G2SES4</accession>
<dbReference type="GO" id="GO:0004795">
    <property type="term" value="F:threonine synthase activity"/>
    <property type="evidence" value="ECO:0007669"/>
    <property type="project" value="UniProtKB-UniRule"/>
</dbReference>
<dbReference type="InterPro" id="IPR037158">
    <property type="entry name" value="Thr_synth_N_sf"/>
</dbReference>
<dbReference type="SUPFAM" id="SSF53686">
    <property type="entry name" value="Tryptophan synthase beta subunit-like PLP-dependent enzymes"/>
    <property type="match status" value="1"/>
</dbReference>
<dbReference type="InterPro" id="IPR029144">
    <property type="entry name" value="Thr_synth_N"/>
</dbReference>
<dbReference type="GO" id="GO:0009088">
    <property type="term" value="P:threonine biosynthetic process"/>
    <property type="evidence" value="ECO:0007669"/>
    <property type="project" value="UniProtKB-UniRule"/>
</dbReference>
<dbReference type="Gene3D" id="3.40.50.1100">
    <property type="match status" value="2"/>
</dbReference>
<dbReference type="STRING" id="1802726.A3B07_00040"/>
<feature type="modified residue" description="N6-(pyridoxal phosphate)lysine" evidence="6">
    <location>
        <position position="127"/>
    </location>
</feature>